<dbReference type="RefSeq" id="WP_126159388.1">
    <property type="nucleotide sequence ID" value="NZ_RQXW01000014.1"/>
</dbReference>
<name>A0A430KNJ0_9GAMM</name>
<dbReference type="SMART" id="SM00563">
    <property type="entry name" value="PlsC"/>
    <property type="match status" value="1"/>
</dbReference>
<evidence type="ECO:0000313" key="6">
    <source>
        <dbReference type="EMBL" id="RTE65071.1"/>
    </source>
</evidence>
<evidence type="ECO:0000256" key="2">
    <source>
        <dbReference type="ARBA" id="ARBA00022679"/>
    </source>
</evidence>
<dbReference type="EMBL" id="RQXW01000014">
    <property type="protein sequence ID" value="RTE65071.1"/>
    <property type="molecule type" value="Genomic_DNA"/>
</dbReference>
<keyword evidence="4" id="KW-0812">Transmembrane</keyword>
<dbReference type="PANTHER" id="PTHR10434:SF40">
    <property type="entry name" value="1-ACYL-SN-GLYCEROL-3-PHOSPHATE ACYLTRANSFERASE"/>
    <property type="match status" value="1"/>
</dbReference>
<feature type="domain" description="Phospholipid/glycerol acyltransferase" evidence="5">
    <location>
        <begin position="80"/>
        <end position="194"/>
    </location>
</feature>
<dbReference type="InterPro" id="IPR002123">
    <property type="entry name" value="Plipid/glycerol_acylTrfase"/>
</dbReference>
<dbReference type="OrthoDB" id="9812274at2"/>
<evidence type="ECO:0000256" key="3">
    <source>
        <dbReference type="ARBA" id="ARBA00023315"/>
    </source>
</evidence>
<dbReference type="GO" id="GO:0006654">
    <property type="term" value="P:phosphatidic acid biosynthetic process"/>
    <property type="evidence" value="ECO:0007669"/>
    <property type="project" value="TreeGrafter"/>
</dbReference>
<evidence type="ECO:0000259" key="5">
    <source>
        <dbReference type="SMART" id="SM00563"/>
    </source>
</evidence>
<sequence length="247" mass="27849">MTRQPSLLLYLRATLFYIGFYPVTLLFAAFCLLVGWALPFRPRFKLFTLMNYFSMAWLYLCCGVKYRVEGRDNLPKDKAYVLVANHSSEWETLFLQTLVRPQSAVLKQELLHIPFFGWALAMLKPIALDRSKRRGALKQLLTQGKERLAEGVNVVIFPQGTRVEAGKLGKFNKGGAMLAASAQVPIVPLAHDAGLFWPGKSYVKYPGTITVRIGTAVESVDRSVDEIHSDSIGWLEAQMRDLHLVDE</sequence>
<evidence type="ECO:0000256" key="4">
    <source>
        <dbReference type="SAM" id="Phobius"/>
    </source>
</evidence>
<dbReference type="PANTHER" id="PTHR10434">
    <property type="entry name" value="1-ACYL-SN-GLYCEROL-3-PHOSPHATE ACYLTRANSFERASE"/>
    <property type="match status" value="1"/>
</dbReference>
<keyword evidence="4" id="KW-0472">Membrane</keyword>
<reference evidence="6 7" key="1">
    <citation type="submission" date="2018-11" db="EMBL/GenBank/DDBJ databases">
        <title>The draft genome sequence of Amphritea opalescens ANRC-JH13T.</title>
        <authorList>
            <person name="Fang Z."/>
            <person name="Zhang Y."/>
            <person name="Han X."/>
        </authorList>
    </citation>
    <scope>NUCLEOTIDE SEQUENCE [LARGE SCALE GENOMIC DNA]</scope>
    <source>
        <strain evidence="6 7">ANRC-JH13</strain>
    </source>
</reference>
<accession>A0A430KNJ0</accession>
<keyword evidence="2 6" id="KW-0808">Transferase</keyword>
<keyword evidence="4" id="KW-1133">Transmembrane helix</keyword>
<protein>
    <submittedName>
        <fullName evidence="6">1-acyl-sn-glycerol-3-phosphate acyltransferase</fullName>
    </submittedName>
</protein>
<feature type="transmembrane region" description="Helical" evidence="4">
    <location>
        <begin position="15"/>
        <end position="37"/>
    </location>
</feature>
<gene>
    <name evidence="6" type="ORF">EH243_14505</name>
</gene>
<comment type="pathway">
    <text evidence="1">Lipid metabolism.</text>
</comment>
<keyword evidence="3 6" id="KW-0012">Acyltransferase</keyword>
<dbReference type="GO" id="GO:0003841">
    <property type="term" value="F:1-acylglycerol-3-phosphate O-acyltransferase activity"/>
    <property type="evidence" value="ECO:0007669"/>
    <property type="project" value="TreeGrafter"/>
</dbReference>
<dbReference type="SUPFAM" id="SSF69593">
    <property type="entry name" value="Glycerol-3-phosphate (1)-acyltransferase"/>
    <property type="match status" value="1"/>
</dbReference>
<dbReference type="AlphaFoldDB" id="A0A430KNJ0"/>
<keyword evidence="7" id="KW-1185">Reference proteome</keyword>
<organism evidence="6 7">
    <name type="scientific">Amphritea opalescens</name>
    <dbReference type="NCBI Taxonomy" id="2490544"/>
    <lineage>
        <taxon>Bacteria</taxon>
        <taxon>Pseudomonadati</taxon>
        <taxon>Pseudomonadota</taxon>
        <taxon>Gammaproteobacteria</taxon>
        <taxon>Oceanospirillales</taxon>
        <taxon>Oceanospirillaceae</taxon>
        <taxon>Amphritea</taxon>
    </lineage>
</organism>
<dbReference type="Pfam" id="PF01553">
    <property type="entry name" value="Acyltransferase"/>
    <property type="match status" value="1"/>
</dbReference>
<proteinExistence type="predicted"/>
<dbReference type="Proteomes" id="UP000283087">
    <property type="component" value="Unassembled WGS sequence"/>
</dbReference>
<evidence type="ECO:0000313" key="7">
    <source>
        <dbReference type="Proteomes" id="UP000283087"/>
    </source>
</evidence>
<comment type="caution">
    <text evidence="6">The sequence shown here is derived from an EMBL/GenBank/DDBJ whole genome shotgun (WGS) entry which is preliminary data.</text>
</comment>
<dbReference type="CDD" id="cd07989">
    <property type="entry name" value="LPLAT_AGPAT-like"/>
    <property type="match status" value="1"/>
</dbReference>
<evidence type="ECO:0000256" key="1">
    <source>
        <dbReference type="ARBA" id="ARBA00005189"/>
    </source>
</evidence>